<protein>
    <recommendedName>
        <fullName evidence="4">VCBS repeat-containing protein</fullName>
    </recommendedName>
</protein>
<evidence type="ECO:0000256" key="1">
    <source>
        <dbReference type="SAM" id="SignalP"/>
    </source>
</evidence>
<gene>
    <name evidence="2" type="ORF">SAMN02745724_01752</name>
</gene>
<reference evidence="2 3" key="1">
    <citation type="submission" date="2016-10" db="EMBL/GenBank/DDBJ databases">
        <authorList>
            <person name="de Groot N.N."/>
        </authorList>
    </citation>
    <scope>NUCLEOTIDE SEQUENCE [LARGE SCALE GENOMIC DNA]</scope>
    <source>
        <strain evidence="2 3">DSM 6059</strain>
    </source>
</reference>
<dbReference type="EMBL" id="FOLO01000010">
    <property type="protein sequence ID" value="SFC47868.1"/>
    <property type="molecule type" value="Genomic_DNA"/>
</dbReference>
<evidence type="ECO:0000313" key="2">
    <source>
        <dbReference type="EMBL" id="SFC47868.1"/>
    </source>
</evidence>
<feature type="signal peptide" evidence="1">
    <location>
        <begin position="1"/>
        <end position="21"/>
    </location>
</feature>
<sequence length="177" mass="19897">MNTKFSALTLATLILAFTSKAVEVEYQDTKVLLEDGDIKSFQFIDMNSDNRPDIVWLTNGGEVKYKLQDNNALVNFDSLAGTSWLLLEDHESETKRKKLEFTTEAGLITILSSGKFYPINNKSVTESGVITFCTDLPDGMNYSGCKRIYKITEKLPNMLKGIDLYSGDTWTATKLIR</sequence>
<keyword evidence="3" id="KW-1185">Reference proteome</keyword>
<evidence type="ECO:0008006" key="4">
    <source>
        <dbReference type="Google" id="ProtNLM"/>
    </source>
</evidence>
<evidence type="ECO:0000313" key="3">
    <source>
        <dbReference type="Proteomes" id="UP000198862"/>
    </source>
</evidence>
<keyword evidence="1" id="KW-0732">Signal</keyword>
<organism evidence="2 3">
    <name type="scientific">Pseudoalteromonas denitrificans DSM 6059</name>
    <dbReference type="NCBI Taxonomy" id="1123010"/>
    <lineage>
        <taxon>Bacteria</taxon>
        <taxon>Pseudomonadati</taxon>
        <taxon>Pseudomonadota</taxon>
        <taxon>Gammaproteobacteria</taxon>
        <taxon>Alteromonadales</taxon>
        <taxon>Pseudoalteromonadaceae</taxon>
        <taxon>Pseudoalteromonas</taxon>
    </lineage>
</organism>
<dbReference type="STRING" id="1123010.SAMN02745724_01752"/>
<proteinExistence type="predicted"/>
<dbReference type="OrthoDB" id="6298308at2"/>
<dbReference type="AlphaFoldDB" id="A0A1I1JMS2"/>
<name>A0A1I1JMS2_9GAMM</name>
<feature type="chain" id="PRO_5011589027" description="VCBS repeat-containing protein" evidence="1">
    <location>
        <begin position="22"/>
        <end position="177"/>
    </location>
</feature>
<accession>A0A1I1JMS2</accession>
<dbReference type="Proteomes" id="UP000198862">
    <property type="component" value="Unassembled WGS sequence"/>
</dbReference>
<dbReference type="RefSeq" id="WP_091982839.1">
    <property type="nucleotide sequence ID" value="NZ_FOLO01000010.1"/>
</dbReference>